<evidence type="ECO:0008006" key="4">
    <source>
        <dbReference type="Google" id="ProtNLM"/>
    </source>
</evidence>
<feature type="compositionally biased region" description="Pro residues" evidence="1">
    <location>
        <begin position="276"/>
        <end position="298"/>
    </location>
</feature>
<proteinExistence type="predicted"/>
<evidence type="ECO:0000313" key="3">
    <source>
        <dbReference type="Proteomes" id="UP001458946"/>
    </source>
</evidence>
<reference evidence="2 3" key="1">
    <citation type="submission" date="2024-02" db="EMBL/GenBank/DDBJ databases">
        <title>Deinococcus xinjiangensis NBRC 107630.</title>
        <authorList>
            <person name="Ichikawa N."/>
            <person name="Katano-Makiyama Y."/>
            <person name="Hidaka K."/>
        </authorList>
    </citation>
    <scope>NUCLEOTIDE SEQUENCE [LARGE SCALE GENOMIC DNA]</scope>
    <source>
        <strain evidence="2 3">NBRC 107630</strain>
    </source>
</reference>
<keyword evidence="3" id="KW-1185">Reference proteome</keyword>
<organism evidence="2 3">
    <name type="scientific">Deinococcus xinjiangensis</name>
    <dbReference type="NCBI Taxonomy" id="457454"/>
    <lineage>
        <taxon>Bacteria</taxon>
        <taxon>Thermotogati</taxon>
        <taxon>Deinococcota</taxon>
        <taxon>Deinococci</taxon>
        <taxon>Deinococcales</taxon>
        <taxon>Deinococcaceae</taxon>
        <taxon>Deinococcus</taxon>
    </lineage>
</organism>
<protein>
    <recommendedName>
        <fullName evidence="4">Transposase IS4-like domain-containing protein</fullName>
    </recommendedName>
</protein>
<evidence type="ECO:0000256" key="1">
    <source>
        <dbReference type="SAM" id="MobiDB-lite"/>
    </source>
</evidence>
<name>A0ABP9VED2_9DEIO</name>
<accession>A0ABP9VED2</accession>
<feature type="region of interest" description="Disordered" evidence="1">
    <location>
        <begin position="274"/>
        <end position="298"/>
    </location>
</feature>
<comment type="caution">
    <text evidence="2">The sequence shown here is derived from an EMBL/GenBank/DDBJ whole genome shotgun (WGS) entry which is preliminary data.</text>
</comment>
<dbReference type="EMBL" id="BAABRN010000056">
    <property type="protein sequence ID" value="GAA5503596.1"/>
    <property type="molecule type" value="Genomic_DNA"/>
</dbReference>
<dbReference type="InterPro" id="IPR012337">
    <property type="entry name" value="RNaseH-like_sf"/>
</dbReference>
<sequence length="298" mass="33514">MALSQWGDACITLALDTSRIFTTWCLVCVSMTYRGRAIPLAWTLIRHSSATVSFAVIRRVLVSALNLLSHLPFLEHIRLDADRGFNDLRLMALLSAYGWHWNIRSKGHFVVYDAQGKNLGRVREQLSQHGTPVFLEQVYITKKKYGPVNLAAYFPPRAKEPWLIVSNQPCGMHTFQEFRGRFQIEENFLDLKSGGFHLEDTALADTSALDGLMFVLALATIFVVGQGVRNVDEGERESVDPHSQRGLSYPQIGWRDLRRKLSLGQPLCIQIVISPTPDPAPSRRPRSPPVTHSPPNLS</sequence>
<dbReference type="Proteomes" id="UP001458946">
    <property type="component" value="Unassembled WGS sequence"/>
</dbReference>
<evidence type="ECO:0000313" key="2">
    <source>
        <dbReference type="EMBL" id="GAA5503596.1"/>
    </source>
</evidence>
<gene>
    <name evidence="2" type="ORF">Dxin01_03355</name>
</gene>
<dbReference type="SUPFAM" id="SSF53098">
    <property type="entry name" value="Ribonuclease H-like"/>
    <property type="match status" value="1"/>
</dbReference>
<dbReference type="RefSeq" id="WP_353543568.1">
    <property type="nucleotide sequence ID" value="NZ_BAABRN010000056.1"/>
</dbReference>